<dbReference type="KEGG" id="clec:106665258"/>
<dbReference type="SMART" id="SM00155">
    <property type="entry name" value="PLDc"/>
    <property type="match status" value="2"/>
</dbReference>
<keyword evidence="2" id="KW-0812">Transmembrane</keyword>
<keyword evidence="2" id="KW-0472">Membrane</keyword>
<protein>
    <recommendedName>
        <fullName evidence="3">PLD phosphodiesterase domain-containing protein</fullName>
    </recommendedName>
</protein>
<dbReference type="InterPro" id="IPR050874">
    <property type="entry name" value="Diverse_PLD-related"/>
</dbReference>
<keyword evidence="5" id="KW-1185">Reference proteome</keyword>
<reference evidence="4" key="1">
    <citation type="submission" date="2022-01" db="UniProtKB">
        <authorList>
            <consortium name="EnsemblMetazoa"/>
        </authorList>
    </citation>
    <scope>IDENTIFICATION</scope>
</reference>
<dbReference type="AlphaFoldDB" id="A0A8I6RKK1"/>
<dbReference type="Proteomes" id="UP000494040">
    <property type="component" value="Unassembled WGS sequence"/>
</dbReference>
<evidence type="ECO:0000259" key="3">
    <source>
        <dbReference type="PROSITE" id="PS50035"/>
    </source>
</evidence>
<evidence type="ECO:0000256" key="1">
    <source>
        <dbReference type="ARBA" id="ARBA00008664"/>
    </source>
</evidence>
<dbReference type="OrthoDB" id="1923775at2759"/>
<accession>A0A8I6RKK1</accession>
<evidence type="ECO:0000313" key="5">
    <source>
        <dbReference type="Proteomes" id="UP000494040"/>
    </source>
</evidence>
<dbReference type="CDD" id="cd09107">
    <property type="entry name" value="PLDc_vPLD3_4_5_like_2"/>
    <property type="match status" value="1"/>
</dbReference>
<organism evidence="4 5">
    <name type="scientific">Cimex lectularius</name>
    <name type="common">Bed bug</name>
    <name type="synonym">Acanthia lectularia</name>
    <dbReference type="NCBI Taxonomy" id="79782"/>
    <lineage>
        <taxon>Eukaryota</taxon>
        <taxon>Metazoa</taxon>
        <taxon>Ecdysozoa</taxon>
        <taxon>Arthropoda</taxon>
        <taxon>Hexapoda</taxon>
        <taxon>Insecta</taxon>
        <taxon>Pterygota</taxon>
        <taxon>Neoptera</taxon>
        <taxon>Paraneoptera</taxon>
        <taxon>Hemiptera</taxon>
        <taxon>Heteroptera</taxon>
        <taxon>Panheteroptera</taxon>
        <taxon>Cimicomorpha</taxon>
        <taxon>Cimicidae</taxon>
        <taxon>Cimex</taxon>
    </lineage>
</organism>
<dbReference type="OMA" id="WTHFIPN"/>
<dbReference type="SUPFAM" id="SSF56024">
    <property type="entry name" value="Phospholipase D/nuclease"/>
    <property type="match status" value="2"/>
</dbReference>
<dbReference type="Gene3D" id="3.30.870.10">
    <property type="entry name" value="Endonuclease Chain A"/>
    <property type="match status" value="2"/>
</dbReference>
<evidence type="ECO:0000256" key="2">
    <source>
        <dbReference type="SAM" id="Phobius"/>
    </source>
</evidence>
<proteinExistence type="inferred from homology"/>
<dbReference type="EnsemblMetazoa" id="XM_014391570.2">
    <property type="protein sequence ID" value="XP_014247056.1"/>
    <property type="gene ID" value="LOC106665258"/>
</dbReference>
<dbReference type="RefSeq" id="XP_014247056.1">
    <property type="nucleotide sequence ID" value="XM_014391570.2"/>
</dbReference>
<dbReference type="PANTHER" id="PTHR10185:SF17">
    <property type="entry name" value="GM01519P-RELATED"/>
    <property type="match status" value="1"/>
</dbReference>
<name>A0A8I6RKK1_CIMLE</name>
<dbReference type="GO" id="GO:0003824">
    <property type="term" value="F:catalytic activity"/>
    <property type="evidence" value="ECO:0007669"/>
    <property type="project" value="InterPro"/>
</dbReference>
<dbReference type="InterPro" id="IPR001736">
    <property type="entry name" value="PLipase_D/transphosphatidylase"/>
</dbReference>
<dbReference type="Pfam" id="PF13918">
    <property type="entry name" value="PLDc_3"/>
    <property type="match status" value="1"/>
</dbReference>
<sequence>MRWGRKKNNIVQDGLFQIGAQAYHILLRGPPLEREDERPLVVFIPQPRQQHVGRGSLRSDDYDEWDSRFMLRSDHDDFGGGYNDKWGKNSWFKPSCIPITIILLLIVLVVLLPLLDAAEKQSRSEELKLIMNKCQQHCVFSLVETIPEGMVYKNGTTPFPSTFDVWKEMILSANSSLEIASFYWTLRDGDVSREPGLTKYPSSDKGEEIFAKLLEIGQGGKVNVKIVQSEPSKMTPNTDTEVLSKKKAAEVRSLNLPRLISGNGVLHTKLWIADRKTAYIGSANTDWRSLTQVKEMGIYIKNCTCLIEDLGKIFNVYWIMSVPDAKIPSNWPKDLSTIFNNNNPMQLFLNDTKTSVYLSSSPPELCPPGRENDGNSIVKTISKAEKFIYVAVMDYVPLRIYTPKPKFWPMIDNALRAAAIDQKVEVRLLISSWNHTSKEEKYFLQSIVDITNSFKNVKVSVKLFVVPSSADQSKIPYARVNHNKYMVTDNIAYIGTSNWSGDYFIDTAGVGVIIEGDTFIRKDLEDVFLRDWNSEFAHFMN</sequence>
<dbReference type="GeneID" id="106665258"/>
<evidence type="ECO:0000313" key="4">
    <source>
        <dbReference type="EnsemblMetazoa" id="XP_014247056.1"/>
    </source>
</evidence>
<dbReference type="PROSITE" id="PS50035">
    <property type="entry name" value="PLD"/>
    <property type="match status" value="2"/>
</dbReference>
<feature type="domain" description="PLD phosphodiesterase" evidence="3">
    <location>
        <begin position="477"/>
        <end position="503"/>
    </location>
</feature>
<dbReference type="PANTHER" id="PTHR10185">
    <property type="entry name" value="PHOSPHOLIPASE D - RELATED"/>
    <property type="match status" value="1"/>
</dbReference>
<feature type="domain" description="PLD phosphodiesterase" evidence="3">
    <location>
        <begin position="262"/>
        <end position="289"/>
    </location>
</feature>
<dbReference type="InterPro" id="IPR032803">
    <property type="entry name" value="PLDc_3"/>
</dbReference>
<feature type="transmembrane region" description="Helical" evidence="2">
    <location>
        <begin position="95"/>
        <end position="115"/>
    </location>
</feature>
<keyword evidence="2" id="KW-1133">Transmembrane helix</keyword>
<comment type="similarity">
    <text evidence="1">Belongs to the phospholipase D family.</text>
</comment>
<dbReference type="CDD" id="cd09106">
    <property type="entry name" value="PLDc_vPLD3_4_5_like_1"/>
    <property type="match status" value="1"/>
</dbReference>